<organism evidence="1 2">
    <name type="scientific">Chitinophaga terrae</name>
    <name type="common">ex Kim and Jung 2007</name>
    <dbReference type="NCBI Taxonomy" id="408074"/>
    <lineage>
        <taxon>Bacteria</taxon>
        <taxon>Pseudomonadati</taxon>
        <taxon>Bacteroidota</taxon>
        <taxon>Chitinophagia</taxon>
        <taxon>Chitinophagales</taxon>
        <taxon>Chitinophagaceae</taxon>
        <taxon>Chitinophaga</taxon>
    </lineage>
</organism>
<dbReference type="Proteomes" id="UP000199656">
    <property type="component" value="Unassembled WGS sequence"/>
</dbReference>
<accession>A0A1H4CJ09</accession>
<reference evidence="2" key="1">
    <citation type="submission" date="2016-10" db="EMBL/GenBank/DDBJ databases">
        <authorList>
            <person name="Varghese N."/>
            <person name="Submissions S."/>
        </authorList>
    </citation>
    <scope>NUCLEOTIDE SEQUENCE [LARGE SCALE GENOMIC DNA]</scope>
    <source>
        <strain evidence="2">DSM 23920</strain>
    </source>
</reference>
<gene>
    <name evidence="1" type="ORF">SAMN05660909_02668</name>
</gene>
<name>A0A1H4CJ09_9BACT</name>
<evidence type="ECO:0000313" key="2">
    <source>
        <dbReference type="Proteomes" id="UP000199656"/>
    </source>
</evidence>
<keyword evidence="2" id="KW-1185">Reference proteome</keyword>
<dbReference type="AlphaFoldDB" id="A0A1H4CJ09"/>
<dbReference type="EMBL" id="FNRL01000010">
    <property type="protein sequence ID" value="SEA60347.1"/>
    <property type="molecule type" value="Genomic_DNA"/>
</dbReference>
<sequence>MHRKSTDKWDKLELSDARMEGLLINFSVNKTTWPEKRYFDYAFIKLVLKKIIVKMTSIFFKIAFTYPAEKTISISTL</sequence>
<evidence type="ECO:0000313" key="1">
    <source>
        <dbReference type="EMBL" id="SEA60347.1"/>
    </source>
</evidence>
<protein>
    <submittedName>
        <fullName evidence="1">Uncharacterized protein</fullName>
    </submittedName>
</protein>
<proteinExistence type="predicted"/>